<keyword evidence="3" id="KW-1185">Reference proteome</keyword>
<name>A0ABW5S1S5_9BACL</name>
<gene>
    <name evidence="2" type="ORF">ACFSUE_06540</name>
</gene>
<protein>
    <submittedName>
        <fullName evidence="2">DUF5105 domain-containing protein</fullName>
    </submittedName>
</protein>
<dbReference type="Proteomes" id="UP001597399">
    <property type="component" value="Unassembled WGS sequence"/>
</dbReference>
<evidence type="ECO:0000259" key="1">
    <source>
        <dbReference type="Pfam" id="PF17118"/>
    </source>
</evidence>
<reference evidence="3" key="1">
    <citation type="journal article" date="2019" name="Int. J. Syst. Evol. Microbiol.">
        <title>The Global Catalogue of Microorganisms (GCM) 10K type strain sequencing project: providing services to taxonomists for standard genome sequencing and annotation.</title>
        <authorList>
            <consortium name="The Broad Institute Genomics Platform"/>
            <consortium name="The Broad Institute Genome Sequencing Center for Infectious Disease"/>
            <person name="Wu L."/>
            <person name="Ma J."/>
        </authorList>
    </citation>
    <scope>NUCLEOTIDE SEQUENCE [LARGE SCALE GENOMIC DNA]</scope>
    <source>
        <strain evidence="3">TISTR 2466</strain>
    </source>
</reference>
<comment type="caution">
    <text evidence="2">The sequence shown here is derived from an EMBL/GenBank/DDBJ whole genome shotgun (WGS) entry which is preliminary data.</text>
</comment>
<organism evidence="2 3">
    <name type="scientific">Sporolactobacillus shoreicorticis</name>
    <dbReference type="NCBI Taxonomy" id="1923877"/>
    <lineage>
        <taxon>Bacteria</taxon>
        <taxon>Bacillati</taxon>
        <taxon>Bacillota</taxon>
        <taxon>Bacilli</taxon>
        <taxon>Bacillales</taxon>
        <taxon>Sporolactobacillaceae</taxon>
        <taxon>Sporolactobacillus</taxon>
    </lineage>
</organism>
<evidence type="ECO:0000313" key="2">
    <source>
        <dbReference type="EMBL" id="MFD2693289.1"/>
    </source>
</evidence>
<proteinExistence type="predicted"/>
<sequence>MLETDSRAKDKTVIGYIPFQVAKNKTYELHYQPNVYKNDKKADEIIVKINTKNFKDDQQQIKDAMNAYVQTVFFGKDDTKYMALVANDANKDKAQMKGVFIKNMGSELDEQLSDEQTNQIYEAFERANREKGSVTLKVDTVLPDSAVVEVTPKVLFLDDMYDEIEKLKDQFIEDNRGKYSNHDAALKGWYVYMAKNIGEVFKNTDAQTSEDSYKIKPQKEGNKWKVDSQKSTVNYDCEGLLSDMTGGY</sequence>
<dbReference type="EMBL" id="JBHUMQ010000015">
    <property type="protein sequence ID" value="MFD2693289.1"/>
    <property type="molecule type" value="Genomic_DNA"/>
</dbReference>
<evidence type="ECO:0000313" key="3">
    <source>
        <dbReference type="Proteomes" id="UP001597399"/>
    </source>
</evidence>
<dbReference type="InterPro" id="IPR031343">
    <property type="entry name" value="DUF5105"/>
</dbReference>
<dbReference type="Pfam" id="PF17118">
    <property type="entry name" value="DUF5105"/>
    <property type="match status" value="1"/>
</dbReference>
<accession>A0ABW5S1S5</accession>
<feature type="domain" description="DUF5105" evidence="1">
    <location>
        <begin position="55"/>
        <end position="231"/>
    </location>
</feature>
<dbReference type="RefSeq" id="WP_253058141.1">
    <property type="nucleotide sequence ID" value="NZ_JAMXWM010000002.1"/>
</dbReference>